<dbReference type="Gene3D" id="3.30.460.20">
    <property type="entry name" value="CorA soluble domain-like"/>
    <property type="match status" value="1"/>
</dbReference>
<dbReference type="InterPro" id="IPR045863">
    <property type="entry name" value="CorA_TM1_TM2"/>
</dbReference>
<evidence type="ECO:0000256" key="6">
    <source>
        <dbReference type="ARBA" id="ARBA00022989"/>
    </source>
</evidence>
<dbReference type="Gene3D" id="1.20.58.340">
    <property type="entry name" value="Magnesium transport protein CorA, transmembrane region"/>
    <property type="match status" value="2"/>
</dbReference>
<dbReference type="InterPro" id="IPR002523">
    <property type="entry name" value="MgTranspt_CorA/ZnTranspt_ZntB"/>
</dbReference>
<keyword evidence="4 8" id="KW-1003">Cell membrane</keyword>
<evidence type="ECO:0000256" key="4">
    <source>
        <dbReference type="ARBA" id="ARBA00022475"/>
    </source>
</evidence>
<name>A0ABY6CS96_9BACT</name>
<dbReference type="SUPFAM" id="SSF143865">
    <property type="entry name" value="CorA soluble domain-like"/>
    <property type="match status" value="1"/>
</dbReference>
<reference evidence="9" key="1">
    <citation type="submission" date="2022-09" db="EMBL/GenBank/DDBJ databases">
        <title>Comparative genomics and taxonomic characterization of three novel marine species of genus Reichenbachiella exhibiting antioxidant and polysaccharide degradation activities.</title>
        <authorList>
            <person name="Muhammad N."/>
            <person name="Lee Y.-J."/>
            <person name="Ko J."/>
            <person name="Kim S.-G."/>
        </authorList>
    </citation>
    <scope>NUCLEOTIDE SEQUENCE</scope>
    <source>
        <strain evidence="9">BKB1-1</strain>
    </source>
</reference>
<dbReference type="EMBL" id="CP106679">
    <property type="protein sequence ID" value="UXP33397.1"/>
    <property type="molecule type" value="Genomic_DNA"/>
</dbReference>
<evidence type="ECO:0000256" key="8">
    <source>
        <dbReference type="RuleBase" id="RU362010"/>
    </source>
</evidence>
<dbReference type="PANTHER" id="PTHR46494">
    <property type="entry name" value="CORA FAMILY METAL ION TRANSPORTER (EUROFUNG)"/>
    <property type="match status" value="1"/>
</dbReference>
<dbReference type="PANTHER" id="PTHR46494:SF1">
    <property type="entry name" value="CORA FAMILY METAL ION TRANSPORTER (EUROFUNG)"/>
    <property type="match status" value="1"/>
</dbReference>
<sequence length="375" mass="43982">MKEFDITRPDKLILTGLKSLVSLPLNLYTEQKSKAKGSGKVSFIGEKKLDEVSVQHYQYNKDELKVNEVEYNLDFVKEENDKLVHWLNIYGLHDVEIIQDIGQKLGMDRITLRHVLDTTLRPKVEEFDKYLFFSIKSILNDEDKSLNVEQLSFILGKNYVVSFQEEHGDHFDHIRNKIEENLGLIRSKRSDFLVCQLLDAVLDNYYETIEWINTEVRELEKQVFADPTQELLIKMERMKQVTQTIKKSLSPFKDSLRLISNRESSFITKEAKKYFLDLMSSCNGAIEEINSTANSLESLTNIYFSSLSQKMNETMKVLTTVSTIFIPMTFIAGIYGMNFEYMPELKYRYGYHIVWGVMGLMFIGMFIYFKRRKWL</sequence>
<keyword evidence="8" id="KW-0406">Ion transport</keyword>
<evidence type="ECO:0000256" key="2">
    <source>
        <dbReference type="ARBA" id="ARBA00009765"/>
    </source>
</evidence>
<gene>
    <name evidence="8 9" type="primary">corA</name>
    <name evidence="9" type="ORF">N6H18_05455</name>
</gene>
<keyword evidence="6 8" id="KW-1133">Transmembrane helix</keyword>
<evidence type="ECO:0000256" key="5">
    <source>
        <dbReference type="ARBA" id="ARBA00022692"/>
    </source>
</evidence>
<protein>
    <recommendedName>
        <fullName evidence="8">Magnesium transport protein CorA</fullName>
    </recommendedName>
</protein>
<dbReference type="Proteomes" id="UP001065174">
    <property type="component" value="Chromosome"/>
</dbReference>
<comment type="function">
    <text evidence="8">Mediates influx of magnesium ions.</text>
</comment>
<keyword evidence="5 8" id="KW-0812">Transmembrane</keyword>
<organism evidence="9 10">
    <name type="scientific">Reichenbachiella agarivorans</name>
    <dbReference type="NCBI Taxonomy" id="2979464"/>
    <lineage>
        <taxon>Bacteria</taxon>
        <taxon>Pseudomonadati</taxon>
        <taxon>Bacteroidota</taxon>
        <taxon>Cytophagia</taxon>
        <taxon>Cytophagales</taxon>
        <taxon>Reichenbachiellaceae</taxon>
        <taxon>Reichenbachiella</taxon>
    </lineage>
</organism>
<dbReference type="Pfam" id="PF01544">
    <property type="entry name" value="CorA"/>
    <property type="match status" value="1"/>
</dbReference>
<evidence type="ECO:0000313" key="9">
    <source>
        <dbReference type="EMBL" id="UXP33397.1"/>
    </source>
</evidence>
<dbReference type="CDD" id="cd12828">
    <property type="entry name" value="TmCorA-like_1"/>
    <property type="match status" value="1"/>
</dbReference>
<keyword evidence="7 8" id="KW-0472">Membrane</keyword>
<keyword evidence="8" id="KW-0460">Magnesium</keyword>
<evidence type="ECO:0000256" key="7">
    <source>
        <dbReference type="ARBA" id="ARBA00023136"/>
    </source>
</evidence>
<keyword evidence="3 8" id="KW-0813">Transport</keyword>
<dbReference type="InterPro" id="IPR004488">
    <property type="entry name" value="Mg/Co-transport_prot_CorA"/>
</dbReference>
<keyword evidence="10" id="KW-1185">Reference proteome</keyword>
<evidence type="ECO:0000256" key="3">
    <source>
        <dbReference type="ARBA" id="ARBA00022448"/>
    </source>
</evidence>
<feature type="transmembrane region" description="Helical" evidence="8">
    <location>
        <begin position="349"/>
        <end position="369"/>
    </location>
</feature>
<dbReference type="SUPFAM" id="SSF144083">
    <property type="entry name" value="Magnesium transport protein CorA, transmembrane region"/>
    <property type="match status" value="1"/>
</dbReference>
<feature type="transmembrane region" description="Helical" evidence="8">
    <location>
        <begin position="317"/>
        <end position="337"/>
    </location>
</feature>
<evidence type="ECO:0000313" key="10">
    <source>
        <dbReference type="Proteomes" id="UP001065174"/>
    </source>
</evidence>
<dbReference type="NCBIfam" id="TIGR00383">
    <property type="entry name" value="corA"/>
    <property type="match status" value="1"/>
</dbReference>
<proteinExistence type="inferred from homology"/>
<comment type="subcellular location">
    <subcellularLocation>
        <location evidence="1">Cell membrane</location>
        <topology evidence="1">Multi-pass membrane protein</topology>
    </subcellularLocation>
    <subcellularLocation>
        <location evidence="8">Membrane</location>
        <topology evidence="8">Multi-pass membrane protein</topology>
    </subcellularLocation>
</comment>
<comment type="similarity">
    <text evidence="2 8">Belongs to the CorA metal ion transporter (MIT) (TC 1.A.35) family.</text>
</comment>
<dbReference type="InterPro" id="IPR045861">
    <property type="entry name" value="CorA_cytoplasmic_dom"/>
</dbReference>
<evidence type="ECO:0000256" key="1">
    <source>
        <dbReference type="ARBA" id="ARBA00004651"/>
    </source>
</evidence>
<accession>A0ABY6CS96</accession>
<dbReference type="RefSeq" id="WP_262310826.1">
    <property type="nucleotide sequence ID" value="NZ_CP106679.1"/>
</dbReference>